<dbReference type="PANTHER" id="PTHR44591:SF23">
    <property type="entry name" value="CHEY SUBFAMILY"/>
    <property type="match status" value="1"/>
</dbReference>
<reference evidence="4" key="1">
    <citation type="submission" date="2020-02" db="EMBL/GenBank/DDBJ databases">
        <authorList>
            <person name="Meier V. D."/>
        </authorList>
    </citation>
    <scope>NUCLEOTIDE SEQUENCE</scope>
    <source>
        <strain evidence="4">AVDCRST_MAG68</strain>
    </source>
</reference>
<dbReference type="SUPFAM" id="SSF52172">
    <property type="entry name" value="CheY-like"/>
    <property type="match status" value="1"/>
</dbReference>
<protein>
    <recommendedName>
        <fullName evidence="3">Response regulatory domain-containing protein</fullName>
    </recommendedName>
</protein>
<dbReference type="InterPro" id="IPR050595">
    <property type="entry name" value="Bact_response_regulator"/>
</dbReference>
<sequence>MSAALPSVLLVEDSEPIRTAFTILLEETGYVVHAAEDGPEALDAAAEHAPDLVLLDMGLPGMDGLEVVRTLKAQPLTADIPVIALTGRDDSGSRRACMEAGCVEYIIKPINTHALLRTIAQHLRRTPA</sequence>
<accession>A0A6J4LHT0</accession>
<evidence type="ECO:0000259" key="3">
    <source>
        <dbReference type="PROSITE" id="PS50110"/>
    </source>
</evidence>
<dbReference type="AlphaFoldDB" id="A0A6J4LHT0"/>
<evidence type="ECO:0000313" key="4">
    <source>
        <dbReference type="EMBL" id="CAA9334090.1"/>
    </source>
</evidence>
<organism evidence="4">
    <name type="scientific">uncultured Gemmatimonadota bacterium</name>
    <dbReference type="NCBI Taxonomy" id="203437"/>
    <lineage>
        <taxon>Bacteria</taxon>
        <taxon>Pseudomonadati</taxon>
        <taxon>Gemmatimonadota</taxon>
        <taxon>environmental samples</taxon>
    </lineage>
</organism>
<dbReference type="InterPro" id="IPR001789">
    <property type="entry name" value="Sig_transdc_resp-reg_receiver"/>
</dbReference>
<dbReference type="PROSITE" id="PS50110">
    <property type="entry name" value="RESPONSE_REGULATORY"/>
    <property type="match status" value="1"/>
</dbReference>
<dbReference type="Pfam" id="PF00072">
    <property type="entry name" value="Response_reg"/>
    <property type="match status" value="1"/>
</dbReference>
<evidence type="ECO:0000256" key="2">
    <source>
        <dbReference type="PROSITE-ProRule" id="PRU00169"/>
    </source>
</evidence>
<proteinExistence type="predicted"/>
<gene>
    <name evidence="4" type="ORF">AVDCRST_MAG68-2670</name>
</gene>
<evidence type="ECO:0000256" key="1">
    <source>
        <dbReference type="ARBA" id="ARBA00022553"/>
    </source>
</evidence>
<feature type="modified residue" description="4-aspartylphosphate" evidence="2">
    <location>
        <position position="56"/>
    </location>
</feature>
<dbReference type="PANTHER" id="PTHR44591">
    <property type="entry name" value="STRESS RESPONSE REGULATOR PROTEIN 1"/>
    <property type="match status" value="1"/>
</dbReference>
<dbReference type="InterPro" id="IPR011006">
    <property type="entry name" value="CheY-like_superfamily"/>
</dbReference>
<dbReference type="GO" id="GO:0000160">
    <property type="term" value="P:phosphorelay signal transduction system"/>
    <property type="evidence" value="ECO:0007669"/>
    <property type="project" value="InterPro"/>
</dbReference>
<feature type="domain" description="Response regulatory" evidence="3">
    <location>
        <begin position="7"/>
        <end position="123"/>
    </location>
</feature>
<name>A0A6J4LHT0_9BACT</name>
<dbReference type="SMART" id="SM00448">
    <property type="entry name" value="REC"/>
    <property type="match status" value="1"/>
</dbReference>
<dbReference type="EMBL" id="CADCTW010000130">
    <property type="protein sequence ID" value="CAA9334090.1"/>
    <property type="molecule type" value="Genomic_DNA"/>
</dbReference>
<keyword evidence="1 2" id="KW-0597">Phosphoprotein</keyword>
<dbReference type="Gene3D" id="3.40.50.2300">
    <property type="match status" value="1"/>
</dbReference>